<name>A0ABQ3JRE0_9DEIO</name>
<accession>A0ABQ3JRE0</accession>
<reference evidence="3" key="1">
    <citation type="journal article" date="2019" name="Int. J. Syst. Evol. Microbiol.">
        <title>The Global Catalogue of Microorganisms (GCM) 10K type strain sequencing project: providing services to taxonomists for standard genome sequencing and annotation.</title>
        <authorList>
            <consortium name="The Broad Institute Genomics Platform"/>
            <consortium name="The Broad Institute Genome Sequencing Center for Infectious Disease"/>
            <person name="Wu L."/>
            <person name="Ma J."/>
        </authorList>
    </citation>
    <scope>NUCLEOTIDE SEQUENCE [LARGE SCALE GENOMIC DNA]</scope>
    <source>
        <strain evidence="3">CGMCC 1.18437</strain>
    </source>
</reference>
<evidence type="ECO:0000313" key="2">
    <source>
        <dbReference type="EMBL" id="GHF55895.1"/>
    </source>
</evidence>
<proteinExistence type="predicted"/>
<dbReference type="Proteomes" id="UP000619376">
    <property type="component" value="Unassembled WGS sequence"/>
</dbReference>
<organism evidence="2 3">
    <name type="scientific">Deinococcus metalli</name>
    <dbReference type="NCBI Taxonomy" id="1141878"/>
    <lineage>
        <taxon>Bacteria</taxon>
        <taxon>Thermotogati</taxon>
        <taxon>Deinococcota</taxon>
        <taxon>Deinococci</taxon>
        <taxon>Deinococcales</taxon>
        <taxon>Deinococcaceae</taxon>
        <taxon>Deinococcus</taxon>
    </lineage>
</organism>
<comment type="caution">
    <text evidence="2">The sequence shown here is derived from an EMBL/GenBank/DDBJ whole genome shotgun (WGS) entry which is preliminary data.</text>
</comment>
<feature type="region of interest" description="Disordered" evidence="1">
    <location>
        <begin position="41"/>
        <end position="64"/>
    </location>
</feature>
<evidence type="ECO:0000256" key="1">
    <source>
        <dbReference type="SAM" id="MobiDB-lite"/>
    </source>
</evidence>
<gene>
    <name evidence="2" type="ORF">GCM10017781_35400</name>
</gene>
<protein>
    <submittedName>
        <fullName evidence="2">Uncharacterized protein</fullName>
    </submittedName>
</protein>
<sequence length="64" mass="6521">MPVREGADPAAQLMTVPFPVQIQTGGEPAQATLQSAHDPTVGGVIWQNPDGAPETAPTTPMKGG</sequence>
<evidence type="ECO:0000313" key="3">
    <source>
        <dbReference type="Proteomes" id="UP000619376"/>
    </source>
</evidence>
<dbReference type="EMBL" id="BNAJ01000010">
    <property type="protein sequence ID" value="GHF55895.1"/>
    <property type="molecule type" value="Genomic_DNA"/>
</dbReference>
<keyword evidence="3" id="KW-1185">Reference proteome</keyword>